<evidence type="ECO:0000256" key="1">
    <source>
        <dbReference type="SAM" id="MobiDB-lite"/>
    </source>
</evidence>
<name>A0AAD5V6Q2_9APHY</name>
<feature type="compositionally biased region" description="Basic and acidic residues" evidence="1">
    <location>
        <begin position="168"/>
        <end position="177"/>
    </location>
</feature>
<dbReference type="EMBL" id="JANAWD010000082">
    <property type="protein sequence ID" value="KAJ3487810.1"/>
    <property type="molecule type" value="Genomic_DNA"/>
</dbReference>
<feature type="compositionally biased region" description="Basic residues" evidence="1">
    <location>
        <begin position="178"/>
        <end position="194"/>
    </location>
</feature>
<evidence type="ECO:0000313" key="3">
    <source>
        <dbReference type="Proteomes" id="UP001212997"/>
    </source>
</evidence>
<protein>
    <submittedName>
        <fullName evidence="2">Uncharacterized protein</fullName>
    </submittedName>
</protein>
<keyword evidence="3" id="KW-1185">Reference proteome</keyword>
<sequence length="211" mass="24836">MTEPERRGRDAKHLEGFFAQYKKFKFDPPKPAILEEFRRLREVYGWKEGSKKDRYVHRQLKKALVEQFNSFYGRSVGDIRAWKDLCWACGIHPVPETVWECEMVIMRTHVNLIDLVDAQRVGSQAETFDSVDELEDYTRQTDRFFPRHVASSDKLLYALLRPIRKGAVSRDQDDNGEKKKRKRKRRRNRNKKKKAQAENAQPATVMVPPSA</sequence>
<dbReference type="PANTHER" id="PTHR38846">
    <property type="entry name" value="C3H1-TYPE DOMAIN-CONTAINING PROTEIN"/>
    <property type="match status" value="1"/>
</dbReference>
<dbReference type="Proteomes" id="UP001212997">
    <property type="component" value="Unassembled WGS sequence"/>
</dbReference>
<gene>
    <name evidence="2" type="ORF">NLI96_g3284</name>
</gene>
<reference evidence="2" key="1">
    <citation type="submission" date="2022-07" db="EMBL/GenBank/DDBJ databases">
        <title>Genome Sequence of Physisporinus lineatus.</title>
        <authorList>
            <person name="Buettner E."/>
        </authorList>
    </citation>
    <scope>NUCLEOTIDE SEQUENCE</scope>
    <source>
        <strain evidence="2">VT162</strain>
    </source>
</reference>
<dbReference type="AlphaFoldDB" id="A0AAD5V6Q2"/>
<feature type="region of interest" description="Disordered" evidence="1">
    <location>
        <begin position="168"/>
        <end position="211"/>
    </location>
</feature>
<comment type="caution">
    <text evidence="2">The sequence shown here is derived from an EMBL/GenBank/DDBJ whole genome shotgun (WGS) entry which is preliminary data.</text>
</comment>
<organism evidence="2 3">
    <name type="scientific">Meripilus lineatus</name>
    <dbReference type="NCBI Taxonomy" id="2056292"/>
    <lineage>
        <taxon>Eukaryota</taxon>
        <taxon>Fungi</taxon>
        <taxon>Dikarya</taxon>
        <taxon>Basidiomycota</taxon>
        <taxon>Agaricomycotina</taxon>
        <taxon>Agaricomycetes</taxon>
        <taxon>Polyporales</taxon>
        <taxon>Meripilaceae</taxon>
        <taxon>Meripilus</taxon>
    </lineage>
</organism>
<proteinExistence type="predicted"/>
<accession>A0AAD5V6Q2</accession>
<dbReference type="PANTHER" id="PTHR38846:SF1">
    <property type="entry name" value="C3H1-TYPE DOMAIN-CONTAINING PROTEIN"/>
    <property type="match status" value="1"/>
</dbReference>
<evidence type="ECO:0000313" key="2">
    <source>
        <dbReference type="EMBL" id="KAJ3487810.1"/>
    </source>
</evidence>